<keyword evidence="10" id="KW-1185">Reference proteome</keyword>
<evidence type="ECO:0000256" key="1">
    <source>
        <dbReference type="ARBA" id="ARBA00004123"/>
    </source>
</evidence>
<evidence type="ECO:0000256" key="5">
    <source>
        <dbReference type="ARBA" id="ARBA00022490"/>
    </source>
</evidence>
<organism evidence="9 10">
    <name type="scientific">Strongylocentrotus purpuratus</name>
    <name type="common">Purple sea urchin</name>
    <dbReference type="NCBI Taxonomy" id="7668"/>
    <lineage>
        <taxon>Eukaryota</taxon>
        <taxon>Metazoa</taxon>
        <taxon>Echinodermata</taxon>
        <taxon>Eleutherozoa</taxon>
        <taxon>Echinozoa</taxon>
        <taxon>Echinoidea</taxon>
        <taxon>Euechinoidea</taxon>
        <taxon>Echinacea</taxon>
        <taxon>Camarodonta</taxon>
        <taxon>Echinidea</taxon>
        <taxon>Strongylocentrotidae</taxon>
        <taxon>Strongylocentrotus</taxon>
    </lineage>
</organism>
<protein>
    <recommendedName>
        <fullName evidence="4">COP9 signalosome complex subunit 3</fullName>
    </recommendedName>
</protein>
<dbReference type="SUPFAM" id="SSF46785">
    <property type="entry name" value="Winged helix' DNA-binding domain"/>
    <property type="match status" value="1"/>
</dbReference>
<evidence type="ECO:0000256" key="6">
    <source>
        <dbReference type="ARBA" id="ARBA00022790"/>
    </source>
</evidence>
<dbReference type="GeneID" id="115929685"/>
<dbReference type="GO" id="GO:0005737">
    <property type="term" value="C:cytoplasm"/>
    <property type="evidence" value="ECO:0007669"/>
    <property type="project" value="UniProtKB-SubCell"/>
</dbReference>
<dbReference type="KEGG" id="spu:115929685"/>
<proteinExistence type="inferred from homology"/>
<dbReference type="GO" id="GO:0008180">
    <property type="term" value="C:COP9 signalosome"/>
    <property type="evidence" value="ECO:0000318"/>
    <property type="project" value="GO_Central"/>
</dbReference>
<evidence type="ECO:0000256" key="2">
    <source>
        <dbReference type="ARBA" id="ARBA00004496"/>
    </source>
</evidence>
<dbReference type="PANTHER" id="PTHR10758:SF1">
    <property type="entry name" value="COP9 SIGNALOSOME COMPLEX SUBUNIT 3"/>
    <property type="match status" value="1"/>
</dbReference>
<dbReference type="RefSeq" id="XP_030855359.1">
    <property type="nucleotide sequence ID" value="XM_030999499.1"/>
</dbReference>
<dbReference type="Pfam" id="PF21215">
    <property type="entry name" value="CSN3-like_C"/>
    <property type="match status" value="1"/>
</dbReference>
<dbReference type="GeneID" id="581892"/>
<dbReference type="InParanoid" id="A0A7M7PSH3"/>
<evidence type="ECO:0000313" key="9">
    <source>
        <dbReference type="EnsemblMetazoa" id="XP_030855359"/>
    </source>
</evidence>
<keyword evidence="5" id="KW-0963">Cytoplasm</keyword>
<feature type="domain" description="PCI" evidence="8">
    <location>
        <begin position="203"/>
        <end position="368"/>
    </location>
</feature>
<dbReference type="InterPro" id="IPR050756">
    <property type="entry name" value="CSN3"/>
</dbReference>
<evidence type="ECO:0000313" key="10">
    <source>
        <dbReference type="Proteomes" id="UP000007110"/>
    </source>
</evidence>
<dbReference type="SMART" id="SM00088">
    <property type="entry name" value="PINT"/>
    <property type="match status" value="1"/>
</dbReference>
<dbReference type="KEGG" id="spu:581892"/>
<dbReference type="GO" id="GO:0006511">
    <property type="term" value="P:ubiquitin-dependent protein catabolic process"/>
    <property type="evidence" value="ECO:0000318"/>
    <property type="project" value="GO_Central"/>
</dbReference>
<dbReference type="Pfam" id="PF22788">
    <property type="entry name" value="COP9_hel_rpt"/>
    <property type="match status" value="1"/>
</dbReference>
<evidence type="ECO:0000256" key="7">
    <source>
        <dbReference type="ARBA" id="ARBA00023242"/>
    </source>
</evidence>
<reference evidence="10" key="1">
    <citation type="submission" date="2015-02" db="EMBL/GenBank/DDBJ databases">
        <title>Genome sequencing for Strongylocentrotus purpuratus.</title>
        <authorList>
            <person name="Murali S."/>
            <person name="Liu Y."/>
            <person name="Vee V."/>
            <person name="English A."/>
            <person name="Wang M."/>
            <person name="Skinner E."/>
            <person name="Han Y."/>
            <person name="Muzny D.M."/>
            <person name="Worley K.C."/>
            <person name="Gibbs R.A."/>
        </authorList>
    </citation>
    <scope>NUCLEOTIDE SEQUENCE</scope>
</reference>
<reference evidence="9" key="2">
    <citation type="submission" date="2021-01" db="UniProtKB">
        <authorList>
            <consortium name="EnsemblMetazoa"/>
        </authorList>
    </citation>
    <scope>IDENTIFICATION</scope>
</reference>
<sequence length="426" mass="47946">MASQLEGFVNSVVSLSTDGNYAQLCEEVTKCLELLRKNAAYLDTVLETLDPQLHSIGVLAILNVKFQVASSPSATEFETLFSQTQLFFSTCNGEQVRFTTESYASLAHHLTKGLIQRNQAIRGITILRSAISRIQIHPGQLTSLHADLCQLCLKSKCMKPALPVLDSDITEISKEGGHFDSTHFLCYYYYGGMIYTALKKWDRAGYFFEVAITTPSMAVSHIMLEAYKKFILVCLIQHGKVPNLPKYTSQVVSRFIKPLSQLYQEIANSYSTNNPSDVSSVLEKHSDQLNRDQNMGLGKQVVSSLYRKNIQRLTKTFLTLSLSDIARRVHLHAPQEAEQYVRNMIEDGEIHATISKQNGMVHFHDNPEKYDNPAVLRHVEQQMQHCISLDEKLKSMDQEIAVNPQYVQKSMGVREDDEVGGVFGGK</sequence>
<keyword evidence="7" id="KW-0539">Nucleus</keyword>
<dbReference type="PROSITE" id="PS50250">
    <property type="entry name" value="PCI"/>
    <property type="match status" value="1"/>
</dbReference>
<comment type="similarity">
    <text evidence="3">Belongs to the CSN3 family.</text>
</comment>
<dbReference type="OrthoDB" id="29061at2759"/>
<dbReference type="OMA" id="NHYHDLV"/>
<evidence type="ECO:0000256" key="3">
    <source>
        <dbReference type="ARBA" id="ARBA00007084"/>
    </source>
</evidence>
<dbReference type="InterPro" id="IPR048621">
    <property type="entry name" value="CSN3_C"/>
</dbReference>
<keyword evidence="6" id="KW-0736">Signalosome</keyword>
<dbReference type="EnsemblMetazoa" id="XM_030999499">
    <property type="protein sequence ID" value="XP_030855359"/>
    <property type="gene ID" value="LOC115929685"/>
</dbReference>
<dbReference type="Gene3D" id="1.25.40.570">
    <property type="match status" value="1"/>
</dbReference>
<comment type="subcellular location">
    <subcellularLocation>
        <location evidence="2">Cytoplasm</location>
    </subcellularLocation>
    <subcellularLocation>
        <location evidence="1">Nucleus</location>
    </subcellularLocation>
</comment>
<dbReference type="InterPro" id="IPR000717">
    <property type="entry name" value="PCI_dom"/>
</dbReference>
<dbReference type="Proteomes" id="UP000007110">
    <property type="component" value="Unassembled WGS sequence"/>
</dbReference>
<dbReference type="AlphaFoldDB" id="A0A7M7PSH3"/>
<dbReference type="InterPro" id="IPR036390">
    <property type="entry name" value="WH_DNA-bd_sf"/>
</dbReference>
<dbReference type="Pfam" id="PF01399">
    <property type="entry name" value="PCI"/>
    <property type="match status" value="1"/>
</dbReference>
<accession>A0A7M7PSH3</accession>
<dbReference type="FunFam" id="1.25.40.570:FF:000008">
    <property type="entry name" value="COP9 signalosome complex subunit 3"/>
    <property type="match status" value="1"/>
</dbReference>
<dbReference type="RefSeq" id="XP_030840695.1">
    <property type="nucleotide sequence ID" value="XM_030984835.1"/>
</dbReference>
<evidence type="ECO:0000259" key="8">
    <source>
        <dbReference type="PROSITE" id="PS50250"/>
    </source>
</evidence>
<dbReference type="FunFam" id="1.10.10.10:FF:000354">
    <property type="entry name" value="COP9 signalosome complex subunit 3"/>
    <property type="match status" value="1"/>
</dbReference>
<evidence type="ECO:0000256" key="4">
    <source>
        <dbReference type="ARBA" id="ARBA00014878"/>
    </source>
</evidence>
<dbReference type="EnsemblMetazoa" id="XM_030984835">
    <property type="protein sequence ID" value="XP_030840695"/>
    <property type="gene ID" value="LOC581892"/>
</dbReference>
<dbReference type="PANTHER" id="PTHR10758">
    <property type="entry name" value="26S PROTEASOME NON-ATPASE REGULATORY SUBUNIT 3/COP9 SIGNALOSOME COMPLEX SUBUNIT 3"/>
    <property type="match status" value="1"/>
</dbReference>
<dbReference type="InterPro" id="IPR055089">
    <property type="entry name" value="COP9_N"/>
</dbReference>
<name>A0A7M7PSH3_STRPU</name>
<dbReference type="FunCoup" id="A0A7M7PSH3">
    <property type="interactions" value="2187"/>
</dbReference>